<dbReference type="EMBL" id="GBRH01169115">
    <property type="protein sequence ID" value="JAE28781.1"/>
    <property type="molecule type" value="Transcribed_RNA"/>
</dbReference>
<reference evidence="1" key="2">
    <citation type="journal article" date="2015" name="Data Brief">
        <title>Shoot transcriptome of the giant reed, Arundo donax.</title>
        <authorList>
            <person name="Barrero R.A."/>
            <person name="Guerrero F.D."/>
            <person name="Moolhuijzen P."/>
            <person name="Goolsby J.A."/>
            <person name="Tidwell J."/>
            <person name="Bellgard S.E."/>
            <person name="Bellgard M.I."/>
        </authorList>
    </citation>
    <scope>NUCLEOTIDE SEQUENCE</scope>
    <source>
        <tissue evidence="1">Shoot tissue taken approximately 20 cm above the soil surface</tissue>
    </source>
</reference>
<protein>
    <submittedName>
        <fullName evidence="1">Uncharacterized protein</fullName>
    </submittedName>
</protein>
<sequence>MNRQVIWKMMLMWTKMTLCQKRGRGERKREKAVWLSFIVSALGAVSRCPTRNMLLSRPFLYIGRSVRRSMNNKSRLDLVVFAPQFACHAMKKSVFSFL</sequence>
<accession>A0A0A9H1R2</accession>
<reference evidence="1" key="1">
    <citation type="submission" date="2014-09" db="EMBL/GenBank/DDBJ databases">
        <authorList>
            <person name="Magalhaes I.L.F."/>
            <person name="Oliveira U."/>
            <person name="Santos F.R."/>
            <person name="Vidigal T.H.D.A."/>
            <person name="Brescovit A.D."/>
            <person name="Santos A.J."/>
        </authorList>
    </citation>
    <scope>NUCLEOTIDE SEQUENCE</scope>
    <source>
        <tissue evidence="1">Shoot tissue taken approximately 20 cm above the soil surface</tissue>
    </source>
</reference>
<dbReference type="AlphaFoldDB" id="A0A0A9H1R2"/>
<evidence type="ECO:0000313" key="1">
    <source>
        <dbReference type="EMBL" id="JAE28781.1"/>
    </source>
</evidence>
<name>A0A0A9H1R2_ARUDO</name>
<organism evidence="1">
    <name type="scientific">Arundo donax</name>
    <name type="common">Giant reed</name>
    <name type="synonym">Donax arundinaceus</name>
    <dbReference type="NCBI Taxonomy" id="35708"/>
    <lineage>
        <taxon>Eukaryota</taxon>
        <taxon>Viridiplantae</taxon>
        <taxon>Streptophyta</taxon>
        <taxon>Embryophyta</taxon>
        <taxon>Tracheophyta</taxon>
        <taxon>Spermatophyta</taxon>
        <taxon>Magnoliopsida</taxon>
        <taxon>Liliopsida</taxon>
        <taxon>Poales</taxon>
        <taxon>Poaceae</taxon>
        <taxon>PACMAD clade</taxon>
        <taxon>Arundinoideae</taxon>
        <taxon>Arundineae</taxon>
        <taxon>Arundo</taxon>
    </lineage>
</organism>
<proteinExistence type="predicted"/>